<accession>A0ABM6GGV0</accession>
<protein>
    <submittedName>
        <fullName evidence="2">Uncharacterized protein</fullName>
    </submittedName>
</protein>
<keyword evidence="1" id="KW-0472">Membrane</keyword>
<organism evidence="2 3">
    <name type="scientific">Thermosipho melanesiensis</name>
    <dbReference type="NCBI Taxonomy" id="46541"/>
    <lineage>
        <taxon>Bacteria</taxon>
        <taxon>Thermotogati</taxon>
        <taxon>Thermotogota</taxon>
        <taxon>Thermotogae</taxon>
        <taxon>Thermotogales</taxon>
        <taxon>Fervidobacteriaceae</taxon>
        <taxon>Thermosipho</taxon>
    </lineage>
</organism>
<keyword evidence="1" id="KW-0812">Transmembrane</keyword>
<evidence type="ECO:0000256" key="1">
    <source>
        <dbReference type="SAM" id="Phobius"/>
    </source>
</evidence>
<keyword evidence="3" id="KW-1185">Reference proteome</keyword>
<evidence type="ECO:0000313" key="3">
    <source>
        <dbReference type="Proteomes" id="UP000185490"/>
    </source>
</evidence>
<name>A0ABM6GGV0_9BACT</name>
<proteinExistence type="predicted"/>
<sequence length="67" mass="7974">MFFKKRSSKWGIIIFFSVPIMFCLFILLGISEVHSDESIQLSESFIVLFYFLWRTFFVPVILLISMN</sequence>
<gene>
    <name evidence="2" type="ORF">BW47_00050</name>
</gene>
<reference evidence="2 3" key="1">
    <citation type="submission" date="2014-02" db="EMBL/GenBank/DDBJ databases">
        <title>Diversity of Thermotogales isolates from hydrothermal vents.</title>
        <authorList>
            <person name="Haverkamp T.H.A."/>
            <person name="Lossouarn J."/>
            <person name="Geslin C."/>
            <person name="Nesbo C.L."/>
        </authorList>
    </citation>
    <scope>NUCLEOTIDE SEQUENCE [LARGE SCALE GENOMIC DNA]</scope>
    <source>
        <strain evidence="2 3">431</strain>
    </source>
</reference>
<dbReference type="EMBL" id="CP007389">
    <property type="protein sequence ID" value="APT74791.1"/>
    <property type="molecule type" value="Genomic_DNA"/>
</dbReference>
<feature type="transmembrane region" description="Helical" evidence="1">
    <location>
        <begin position="12"/>
        <end position="33"/>
    </location>
</feature>
<dbReference type="Proteomes" id="UP000185490">
    <property type="component" value="Chromosome"/>
</dbReference>
<feature type="transmembrane region" description="Helical" evidence="1">
    <location>
        <begin position="45"/>
        <end position="64"/>
    </location>
</feature>
<keyword evidence="1" id="KW-1133">Transmembrane helix</keyword>
<evidence type="ECO:0000313" key="2">
    <source>
        <dbReference type="EMBL" id="APT74791.1"/>
    </source>
</evidence>